<evidence type="ECO:0000313" key="4">
    <source>
        <dbReference type="EMBL" id="CAD1474134.1"/>
    </source>
</evidence>
<gene>
    <name evidence="4" type="ORF">MHI_LOCUS430224</name>
</gene>
<organism evidence="4 5">
    <name type="scientific">Heterotrigona itama</name>
    <dbReference type="NCBI Taxonomy" id="395501"/>
    <lineage>
        <taxon>Eukaryota</taxon>
        <taxon>Metazoa</taxon>
        <taxon>Ecdysozoa</taxon>
        <taxon>Arthropoda</taxon>
        <taxon>Hexapoda</taxon>
        <taxon>Insecta</taxon>
        <taxon>Pterygota</taxon>
        <taxon>Neoptera</taxon>
        <taxon>Endopterygota</taxon>
        <taxon>Hymenoptera</taxon>
        <taxon>Apocrita</taxon>
        <taxon>Aculeata</taxon>
        <taxon>Apoidea</taxon>
        <taxon>Anthophila</taxon>
        <taxon>Apidae</taxon>
        <taxon>Heterotrigona</taxon>
    </lineage>
</organism>
<dbReference type="Gene3D" id="2.60.40.1360">
    <property type="match status" value="1"/>
</dbReference>
<dbReference type="Gene3D" id="2.60.40.1180">
    <property type="entry name" value="Golgi alpha-mannosidase II"/>
    <property type="match status" value="1"/>
</dbReference>
<dbReference type="InterPro" id="IPR013780">
    <property type="entry name" value="Glyco_hydro_b"/>
</dbReference>
<dbReference type="EMBL" id="CAJDYZ010007221">
    <property type="protein sequence ID" value="CAD1474134.1"/>
    <property type="molecule type" value="Genomic_DNA"/>
</dbReference>
<dbReference type="Gene3D" id="2.70.98.30">
    <property type="entry name" value="Golgi alpha-mannosidase II, domain 4"/>
    <property type="match status" value="1"/>
</dbReference>
<dbReference type="InterPro" id="IPR048534">
    <property type="entry name" value="Man2a1-like_dom"/>
</dbReference>
<name>A0A6V7H6G9_9HYME</name>
<dbReference type="Pfam" id="PF17677">
    <property type="entry name" value="Glyco_hydro38C2"/>
    <property type="match status" value="1"/>
</dbReference>
<dbReference type="GO" id="GO:0005764">
    <property type="term" value="C:lysosome"/>
    <property type="evidence" value="ECO:0007669"/>
    <property type="project" value="TreeGrafter"/>
</dbReference>
<reference evidence="4" key="1">
    <citation type="submission" date="2020-07" db="EMBL/GenBank/DDBJ databases">
        <authorList>
            <person name="Nazaruddin N."/>
        </authorList>
    </citation>
    <scope>NUCLEOTIDE SEQUENCE</scope>
</reference>
<dbReference type="GO" id="GO:0004559">
    <property type="term" value="F:alpha-mannosidase activity"/>
    <property type="evidence" value="ECO:0007669"/>
    <property type="project" value="InterPro"/>
</dbReference>
<protein>
    <recommendedName>
        <fullName evidence="6">Glycosyl hydrolase family 38 C-terminal domain-containing protein</fullName>
    </recommendedName>
</protein>
<dbReference type="PANTHER" id="PTHR11607">
    <property type="entry name" value="ALPHA-MANNOSIDASE"/>
    <property type="match status" value="1"/>
</dbReference>
<feature type="non-terminal residue" evidence="4">
    <location>
        <position position="507"/>
    </location>
</feature>
<dbReference type="Proteomes" id="UP000752696">
    <property type="component" value="Unassembled WGS sequence"/>
</dbReference>
<keyword evidence="5" id="KW-1185">Reference proteome</keyword>
<evidence type="ECO:0008006" key="6">
    <source>
        <dbReference type="Google" id="ProtNLM"/>
    </source>
</evidence>
<evidence type="ECO:0000259" key="2">
    <source>
        <dbReference type="Pfam" id="PF17677"/>
    </source>
</evidence>
<dbReference type="SUPFAM" id="SSF74650">
    <property type="entry name" value="Galactose mutarotase-like"/>
    <property type="match status" value="1"/>
</dbReference>
<feature type="domain" description="Glycosyl hydrolases family 38 C-terminal" evidence="2">
    <location>
        <begin position="392"/>
        <end position="498"/>
    </location>
</feature>
<feature type="domain" description="Glycosyl hydrolase family 38 C-terminal" evidence="1">
    <location>
        <begin position="113"/>
        <end position="325"/>
    </location>
</feature>
<dbReference type="AlphaFoldDB" id="A0A6V7H6G9"/>
<evidence type="ECO:0000313" key="5">
    <source>
        <dbReference type="Proteomes" id="UP000752696"/>
    </source>
</evidence>
<feature type="domain" description="Lysosomal alpha-mannosidase-like central" evidence="3">
    <location>
        <begin position="56"/>
        <end position="97"/>
    </location>
</feature>
<sequence length="507" mass="57779">MYTCMQLNISTCLYTEDEDFVLAIYNPLSQNVVSPIRIPVQQGKYSVVDLTDGNEITSQIVPIPKSVQKIPGRNGGATDELVFFASLPPLGYKTYTVKRNSKNTNINQQATAEFYNVSVDKNGHIVVKWKKQNMELTQSFHYYEGMEGNNEEFKNRSSGAYIFRPRSSSVKNFLKPGSYKIFEGPLVKEIHQYVTDWVCQVVRIYNGMQYIEFDWLVGPIPVKDKIGKEIVTRYYSSLNSSGEFYTDSNGREMLKRKRDYRPTWNVELEEQVSGNYYPITSKISLKDEESQLKLSLLTDRAEGGTSMRDGEIEMMVHRRLLKDDAFGVGEALNESAFGEGLVIRGSHYIIGGSLKNLDELALEEKTLARRLLLRPWPFIIPATGLAKALPPNVHILTLEPWKDNTVLLRLEHIFEVGETASLSKPVEVNIQDLFATFTVVSIKETTLGGNQWIQDMNRLKWESETNDVFQMEDNLSHSVEMEGSVINVLLKPMEIRTFIVEIVPRHS</sequence>
<dbReference type="OrthoDB" id="2016903at2759"/>
<dbReference type="GO" id="GO:0006013">
    <property type="term" value="P:mannose metabolic process"/>
    <property type="evidence" value="ECO:0007669"/>
    <property type="project" value="InterPro"/>
</dbReference>
<dbReference type="InterPro" id="IPR050843">
    <property type="entry name" value="Glycosyl_Hydrlase_38"/>
</dbReference>
<dbReference type="Pfam" id="PF21260">
    <property type="entry name" value="Laman-like_dom"/>
    <property type="match status" value="1"/>
</dbReference>
<accession>A0A6V7H6G9</accession>
<comment type="caution">
    <text evidence="4">The sequence shown here is derived from an EMBL/GenBank/DDBJ whole genome shotgun (WGS) entry which is preliminary data.</text>
</comment>
<dbReference type="FunFam" id="2.60.40.1180:FF:000018">
    <property type="entry name" value="Alpha-mannosidase"/>
    <property type="match status" value="1"/>
</dbReference>
<dbReference type="FunFam" id="2.70.98.30:FF:000003">
    <property type="entry name" value="Alpha-mannosidase"/>
    <property type="match status" value="1"/>
</dbReference>
<evidence type="ECO:0000259" key="3">
    <source>
        <dbReference type="Pfam" id="PF21260"/>
    </source>
</evidence>
<dbReference type="GO" id="GO:0030246">
    <property type="term" value="F:carbohydrate binding"/>
    <property type="evidence" value="ECO:0007669"/>
    <property type="project" value="InterPro"/>
</dbReference>
<dbReference type="PANTHER" id="PTHR11607:SF3">
    <property type="entry name" value="LYSOSOMAL ALPHA-MANNOSIDASE"/>
    <property type="match status" value="1"/>
</dbReference>
<evidence type="ECO:0000259" key="1">
    <source>
        <dbReference type="Pfam" id="PF07748"/>
    </source>
</evidence>
<dbReference type="InterPro" id="IPR011682">
    <property type="entry name" value="Glyco_hydro_38_C"/>
</dbReference>
<dbReference type="InterPro" id="IPR011013">
    <property type="entry name" value="Gal_mutarotase_sf_dom"/>
</dbReference>
<proteinExistence type="predicted"/>
<dbReference type="Pfam" id="PF07748">
    <property type="entry name" value="Glyco_hydro_38C"/>
    <property type="match status" value="1"/>
</dbReference>
<dbReference type="InterPro" id="IPR041147">
    <property type="entry name" value="GH38_C"/>
</dbReference>